<evidence type="ECO:0000256" key="2">
    <source>
        <dbReference type="ARBA" id="ARBA00023163"/>
    </source>
</evidence>
<reference evidence="3 4" key="2">
    <citation type="submission" date="2023-11" db="EMBL/GenBank/DDBJ databases">
        <authorList>
            <person name="Lara A.C."/>
            <person name="Chronakova A."/>
        </authorList>
    </citation>
    <scope>NUCLEOTIDE SEQUENCE [LARGE SCALE GENOMIC DNA]</scope>
    <source>
        <strain evidence="3 4">BCCO 10_0856</strain>
    </source>
</reference>
<reference evidence="3 4" key="1">
    <citation type="submission" date="2023-11" db="EMBL/GenBank/DDBJ databases">
        <title>Lentzea sokolovensis, sp. nov., Lentzea kristufkii, sp. nov., and Lentzea miocenensis, sp. nov., rare actinobacteria from Sokolov Coal Basin, Miocene lacustrine sediment, Czech Republic.</title>
        <authorList>
            <person name="Lara A."/>
            <person name="Kotroba L."/>
            <person name="Nouioui I."/>
            <person name="Neumann-Schaal M."/>
            <person name="Mast Y."/>
            <person name="Chronakova A."/>
        </authorList>
    </citation>
    <scope>NUCLEOTIDE SEQUENCE [LARGE SCALE GENOMIC DNA]</scope>
    <source>
        <strain evidence="3 4">BCCO 10_0856</strain>
    </source>
</reference>
<dbReference type="Gene3D" id="1.10.10.1320">
    <property type="entry name" value="Anti-sigma factor, zinc-finger domain"/>
    <property type="match status" value="1"/>
</dbReference>
<keyword evidence="4" id="KW-1185">Reference proteome</keyword>
<evidence type="ECO:0000256" key="1">
    <source>
        <dbReference type="ARBA" id="ARBA00023015"/>
    </source>
</evidence>
<evidence type="ECO:0000313" key="4">
    <source>
        <dbReference type="Proteomes" id="UP001285521"/>
    </source>
</evidence>
<protein>
    <submittedName>
        <fullName evidence="3">Zf-HC2 domain-containing protein</fullName>
    </submittedName>
</protein>
<dbReference type="EMBL" id="JAXAVW010000056">
    <property type="protein sequence ID" value="MDX8037123.1"/>
    <property type="molecule type" value="Genomic_DNA"/>
</dbReference>
<organism evidence="3 4">
    <name type="scientific">Lentzea miocenica</name>
    <dbReference type="NCBI Taxonomy" id="3095431"/>
    <lineage>
        <taxon>Bacteria</taxon>
        <taxon>Bacillati</taxon>
        <taxon>Actinomycetota</taxon>
        <taxon>Actinomycetes</taxon>
        <taxon>Pseudonocardiales</taxon>
        <taxon>Pseudonocardiaceae</taxon>
        <taxon>Lentzea</taxon>
    </lineage>
</organism>
<comment type="caution">
    <text evidence="3">The sequence shown here is derived from an EMBL/GenBank/DDBJ whole genome shotgun (WGS) entry which is preliminary data.</text>
</comment>
<keyword evidence="1" id="KW-0805">Transcription regulation</keyword>
<evidence type="ECO:0000313" key="3">
    <source>
        <dbReference type="EMBL" id="MDX8037123.1"/>
    </source>
</evidence>
<proteinExistence type="predicted"/>
<sequence>MTDACPHALSAGSYLLGMLTAEETHEFRQHSTRCSHCRGELVDLMPGALYLQELRADILAAGQRPCTERPFLSTVVAREPRWIAGCGTS</sequence>
<dbReference type="RefSeq" id="WP_319972121.1">
    <property type="nucleotide sequence ID" value="NZ_JAXAVW010000056.1"/>
</dbReference>
<gene>
    <name evidence="3" type="ORF">SK803_43615</name>
</gene>
<dbReference type="InterPro" id="IPR041916">
    <property type="entry name" value="Anti_sigma_zinc_sf"/>
</dbReference>
<accession>A0ABU4TG26</accession>
<name>A0ABU4TG26_9PSEU</name>
<keyword evidence="2" id="KW-0804">Transcription</keyword>
<dbReference type="Proteomes" id="UP001285521">
    <property type="component" value="Unassembled WGS sequence"/>
</dbReference>